<evidence type="ECO:0000313" key="3">
    <source>
        <dbReference type="Proteomes" id="UP001602245"/>
    </source>
</evidence>
<proteinExistence type="predicted"/>
<dbReference type="EMBL" id="JBIAZU010000001">
    <property type="protein sequence ID" value="MFF5288177.1"/>
    <property type="molecule type" value="Genomic_DNA"/>
</dbReference>
<dbReference type="PANTHER" id="PTHR34094">
    <property type="match status" value="1"/>
</dbReference>
<keyword evidence="3" id="KW-1185">Reference proteome</keyword>
<dbReference type="InterPro" id="IPR025164">
    <property type="entry name" value="Toastrack_DUF4097"/>
</dbReference>
<evidence type="ECO:0000313" key="2">
    <source>
        <dbReference type="EMBL" id="MFF5288177.1"/>
    </source>
</evidence>
<feature type="domain" description="DUF4097" evidence="1">
    <location>
        <begin position="19"/>
        <end position="259"/>
    </location>
</feature>
<dbReference type="PANTHER" id="PTHR34094:SF1">
    <property type="entry name" value="PROTEIN FAM185A"/>
    <property type="match status" value="1"/>
</dbReference>
<accession>A0ABW6W4F2</accession>
<reference evidence="2 3" key="1">
    <citation type="submission" date="2024-10" db="EMBL/GenBank/DDBJ databases">
        <title>The Natural Products Discovery Center: Release of the First 8490 Sequenced Strains for Exploring Actinobacteria Biosynthetic Diversity.</title>
        <authorList>
            <person name="Kalkreuter E."/>
            <person name="Kautsar S.A."/>
            <person name="Yang D."/>
            <person name="Bader C.D."/>
            <person name="Teijaro C.N."/>
            <person name="Fluegel L."/>
            <person name="Davis C.M."/>
            <person name="Simpson J.R."/>
            <person name="Lauterbach L."/>
            <person name="Steele A.D."/>
            <person name="Gui C."/>
            <person name="Meng S."/>
            <person name="Li G."/>
            <person name="Viehrig K."/>
            <person name="Ye F."/>
            <person name="Su P."/>
            <person name="Kiefer A.F."/>
            <person name="Nichols A."/>
            <person name="Cepeda A.J."/>
            <person name="Yan W."/>
            <person name="Fan B."/>
            <person name="Jiang Y."/>
            <person name="Adhikari A."/>
            <person name="Zheng C.-J."/>
            <person name="Schuster L."/>
            <person name="Cowan T.M."/>
            <person name="Smanski M.J."/>
            <person name="Chevrette M.G."/>
            <person name="De Carvalho L.P.S."/>
            <person name="Shen B."/>
        </authorList>
    </citation>
    <scope>NUCLEOTIDE SEQUENCE [LARGE SCALE GENOMIC DNA]</scope>
    <source>
        <strain evidence="2 3">NPDC000087</strain>
    </source>
</reference>
<sequence length="270" mass="27456">MYEFDHSGPVTVVFRAHGGSVDIVAEERLTVEVDVQPASAGGAEAAENTRVVLEDDTLLIQVPGADFWTWRRSPKLKITARVPLGSSLAGKTASADVRAAGVYNDVRLDVASADVELGEATGDVALDAASGDLSVVRVGGSLRAKSASGDVRVGDVIGDVNAESASGDIRTGAVGGSLRAATASGDIEIGTLREGKADIHSASGDVTVGVAAGSAVWMDASTISGKSITDLMAQPETPPAAAPVHLEVRVRTASGDIRVHRVAAPRQAAA</sequence>
<name>A0ABW6W4F2_9ACTN</name>
<dbReference type="Proteomes" id="UP001602245">
    <property type="component" value="Unassembled WGS sequence"/>
</dbReference>
<gene>
    <name evidence="2" type="ORF">ACFY35_01985</name>
</gene>
<dbReference type="RefSeq" id="WP_020518610.1">
    <property type="nucleotide sequence ID" value="NZ_JBIAZU010000001.1"/>
</dbReference>
<dbReference type="Pfam" id="PF13349">
    <property type="entry name" value="DUF4097"/>
    <property type="match status" value="1"/>
</dbReference>
<protein>
    <submittedName>
        <fullName evidence="2">DUF4097 domain-containing protein</fullName>
    </submittedName>
</protein>
<evidence type="ECO:0000259" key="1">
    <source>
        <dbReference type="Pfam" id="PF13349"/>
    </source>
</evidence>
<comment type="caution">
    <text evidence="2">The sequence shown here is derived from an EMBL/GenBank/DDBJ whole genome shotgun (WGS) entry which is preliminary data.</text>
</comment>
<organism evidence="2 3">
    <name type="scientific">Paractinoplanes globisporus</name>
    <dbReference type="NCBI Taxonomy" id="113565"/>
    <lineage>
        <taxon>Bacteria</taxon>
        <taxon>Bacillati</taxon>
        <taxon>Actinomycetota</taxon>
        <taxon>Actinomycetes</taxon>
        <taxon>Micromonosporales</taxon>
        <taxon>Micromonosporaceae</taxon>
        <taxon>Paractinoplanes</taxon>
    </lineage>
</organism>